<feature type="non-terminal residue" evidence="1">
    <location>
        <position position="1"/>
    </location>
</feature>
<gene>
    <name evidence="1" type="ORF">PROSTU_04352</name>
</gene>
<evidence type="ECO:0000313" key="1">
    <source>
        <dbReference type="EMBL" id="EDU57776.1"/>
    </source>
</evidence>
<accession>A0AA86YPC7</accession>
<reference evidence="2" key="1">
    <citation type="submission" date="2008-04" db="EMBL/GenBank/DDBJ databases">
        <title>Draft genome sequence of Providencia stuartii (ATCC 25827).</title>
        <authorList>
            <person name="Sudarsanam P."/>
            <person name="Ley R."/>
            <person name="Guruge J."/>
            <person name="Turnbaugh P.J."/>
            <person name="Mahowald M."/>
            <person name="Liep D."/>
            <person name="Gordon J."/>
        </authorList>
    </citation>
    <scope>NUCLEOTIDE SEQUENCE [LARGE SCALE GENOMIC DNA]</scope>
    <source>
        <strain evidence="2">ATCC 25827</strain>
    </source>
</reference>
<sequence length="61" mass="6925">ALLYFLSPSFPIYLPRRIVSQDIINPCDISIYLLNFNALIRSQNQDSTSVLPINSNELSII</sequence>
<reference evidence="2" key="2">
    <citation type="submission" date="2008-04" db="EMBL/GenBank/DDBJ databases">
        <title>Draft genome sequence of Providencia stuartii(ATCC 25827).</title>
        <authorList>
            <person name="Sudarsanam P."/>
            <person name="Ley R."/>
            <person name="Guruge J."/>
            <person name="Turnbaugh P.J."/>
            <person name="Mahowald M."/>
            <person name="Liep D."/>
            <person name="Gordon J."/>
        </authorList>
    </citation>
    <scope>NUCLEOTIDE SEQUENCE [LARGE SCALE GENOMIC DNA]</scope>
    <source>
        <strain evidence="2">ATCC 25827</strain>
    </source>
</reference>
<dbReference type="AlphaFoldDB" id="A0AA86YPC7"/>
<dbReference type="EMBL" id="ABJD02000107">
    <property type="protein sequence ID" value="EDU57776.1"/>
    <property type="molecule type" value="Genomic_DNA"/>
</dbReference>
<organism evidence="1 2">
    <name type="scientific">Providencia stuartii ATCC 25827</name>
    <dbReference type="NCBI Taxonomy" id="471874"/>
    <lineage>
        <taxon>Bacteria</taxon>
        <taxon>Pseudomonadati</taxon>
        <taxon>Pseudomonadota</taxon>
        <taxon>Gammaproteobacteria</taxon>
        <taxon>Enterobacterales</taxon>
        <taxon>Morganellaceae</taxon>
        <taxon>Providencia</taxon>
    </lineage>
</organism>
<proteinExistence type="predicted"/>
<name>A0AA86YPC7_PROST</name>
<protein>
    <submittedName>
        <fullName evidence="1">Uncharacterized protein</fullName>
    </submittedName>
</protein>
<dbReference type="Proteomes" id="UP000004506">
    <property type="component" value="Unassembled WGS sequence"/>
</dbReference>
<evidence type="ECO:0000313" key="2">
    <source>
        <dbReference type="Proteomes" id="UP000004506"/>
    </source>
</evidence>
<comment type="caution">
    <text evidence="1">The sequence shown here is derived from an EMBL/GenBank/DDBJ whole genome shotgun (WGS) entry which is preliminary data.</text>
</comment>
<reference evidence="1 2" key="3">
    <citation type="submission" date="2008-05" db="EMBL/GenBank/DDBJ databases">
        <authorList>
            <person name="Fulton L."/>
            <person name="Clifton S."/>
            <person name="Fulton B."/>
            <person name="Xu J."/>
            <person name="Minx P."/>
            <person name="Pepin K.H."/>
            <person name="Johnson M."/>
            <person name="Thiruvilangam P."/>
            <person name="Bhonagiri V."/>
            <person name="Nash W.E."/>
            <person name="Mardis E.R."/>
            <person name="Wilson R.K."/>
        </authorList>
    </citation>
    <scope>NUCLEOTIDE SEQUENCE [LARGE SCALE GENOMIC DNA]</scope>
    <source>
        <strain evidence="1 2">ATCC 25827</strain>
    </source>
</reference>